<dbReference type="Pfam" id="PF03478">
    <property type="entry name" value="Beta-prop_KIB1-4"/>
    <property type="match status" value="1"/>
</dbReference>
<evidence type="ECO:0000259" key="1">
    <source>
        <dbReference type="Pfam" id="PF03478"/>
    </source>
</evidence>
<dbReference type="PANTHER" id="PTHR44586:SF25">
    <property type="entry name" value="(WILD MALAYSIAN BANANA) HYPOTHETICAL PROTEIN"/>
    <property type="match status" value="1"/>
</dbReference>
<evidence type="ECO:0000313" key="2">
    <source>
        <dbReference type="EMBL" id="KAG6502285.1"/>
    </source>
</evidence>
<keyword evidence="3" id="KW-1185">Reference proteome</keyword>
<dbReference type="EMBL" id="JACMSC010000011">
    <property type="protein sequence ID" value="KAG6502285.1"/>
    <property type="molecule type" value="Genomic_DNA"/>
</dbReference>
<comment type="caution">
    <text evidence="2">The sequence shown here is derived from an EMBL/GenBank/DDBJ whole genome shotgun (WGS) entry which is preliminary data.</text>
</comment>
<organism evidence="2 3">
    <name type="scientific">Zingiber officinale</name>
    <name type="common">Ginger</name>
    <name type="synonym">Amomum zingiber</name>
    <dbReference type="NCBI Taxonomy" id="94328"/>
    <lineage>
        <taxon>Eukaryota</taxon>
        <taxon>Viridiplantae</taxon>
        <taxon>Streptophyta</taxon>
        <taxon>Embryophyta</taxon>
        <taxon>Tracheophyta</taxon>
        <taxon>Spermatophyta</taxon>
        <taxon>Magnoliopsida</taxon>
        <taxon>Liliopsida</taxon>
        <taxon>Zingiberales</taxon>
        <taxon>Zingiberaceae</taxon>
        <taxon>Zingiber</taxon>
    </lineage>
</organism>
<accession>A0A8J5L6J3</accession>
<dbReference type="PANTHER" id="PTHR44586">
    <property type="entry name" value="F-BOX DOMAIN CONTAINING PROTEIN, EXPRESSED"/>
    <property type="match status" value="1"/>
</dbReference>
<feature type="domain" description="KIB1-4 beta-propeller" evidence="1">
    <location>
        <begin position="4"/>
        <end position="151"/>
    </location>
</feature>
<dbReference type="InterPro" id="IPR005174">
    <property type="entry name" value="KIB1-4_b-propeller"/>
</dbReference>
<sequence>MDARLRVQLLNPIIGAQIDLPGTKQHHLKAILSADPSLGDGYTVALIQYPSELIFFTRSGDEKWLQLHFSVSIENMVFHKGKLYVSTLSVVYFCDLDEARIRHGEIPRFKVVDRSRHLAMPRYGEVDRARHPNELHYLFETPRRDLLSIWKERNK</sequence>
<protein>
    <recommendedName>
        <fullName evidence="1">KIB1-4 beta-propeller domain-containing protein</fullName>
    </recommendedName>
</protein>
<reference evidence="2 3" key="1">
    <citation type="submission" date="2020-08" db="EMBL/GenBank/DDBJ databases">
        <title>Plant Genome Project.</title>
        <authorList>
            <person name="Zhang R.-G."/>
        </authorList>
    </citation>
    <scope>NUCLEOTIDE SEQUENCE [LARGE SCALE GENOMIC DNA]</scope>
    <source>
        <tissue evidence="2">Rhizome</tissue>
    </source>
</reference>
<name>A0A8J5L6J3_ZINOF</name>
<dbReference type="Proteomes" id="UP000734854">
    <property type="component" value="Unassembled WGS sequence"/>
</dbReference>
<proteinExistence type="predicted"/>
<evidence type="ECO:0000313" key="3">
    <source>
        <dbReference type="Proteomes" id="UP000734854"/>
    </source>
</evidence>
<dbReference type="AlphaFoldDB" id="A0A8J5L6J3"/>
<gene>
    <name evidence="2" type="ORF">ZIOFF_042174</name>
</gene>